<sequence>MHDFLVSAVAFIVLVGLMVVVHELGHFLAAKHCGVRVEAFSVGFGPRLFGIRYGDTDYKVCLLPLGGFVKMTGENPGEVAMVPGTPVGIQAAERLNDQDPDDVHSEEALVDDPGSFMNHPRWQRMLIGVAGPVFNFILAFVLMLFYFNFINEVPDIRTTKLEWVTPGSAADQAGLKPGDTVAAFDNTANPDYQKFHDLVGENTNKTVPVTVNRNGASLQTFIHLPGTIDAMRDDLSKAGIFVQYTQTPIQIDQVSPNSPAQNAGLQSGDKIISVDGHAFHTVFPLVDYMQTGKGSPLVLAIDRKGVMLPPITVHPYVQEGGWRLGFLPELPGEVPVRTEPMTFVSAVKESRDFCADGSLMIVNVLKKVLTHQVSVKQLSGPVGIAVAAGQAVKERYWLAKFELAAGISLNLGILNLLPFPILDGGLILLLMIESIMRRDISMIVKERIYQAAFVVLVAFFAFIMFNDFSKLQIFSHLKP</sequence>
<dbReference type="AlphaFoldDB" id="A0AAU7DJG0"/>
<keyword evidence="10 11" id="KW-0472">Membrane</keyword>
<feature type="transmembrane region" description="Helical" evidence="11">
    <location>
        <begin position="6"/>
        <end position="29"/>
    </location>
</feature>
<evidence type="ECO:0000259" key="12">
    <source>
        <dbReference type="PROSITE" id="PS50106"/>
    </source>
</evidence>
<feature type="transmembrane region" description="Helical" evidence="11">
    <location>
        <begin position="125"/>
        <end position="147"/>
    </location>
</feature>
<accession>A0AAU7DJG0</accession>
<evidence type="ECO:0000256" key="9">
    <source>
        <dbReference type="ARBA" id="ARBA00023049"/>
    </source>
</evidence>
<evidence type="ECO:0000256" key="10">
    <source>
        <dbReference type="ARBA" id="ARBA00023136"/>
    </source>
</evidence>
<keyword evidence="11" id="KW-0479">Metal-binding</keyword>
<dbReference type="InterPro" id="IPR008915">
    <property type="entry name" value="Peptidase_M50"/>
</dbReference>
<organism evidence="13">
    <name type="scientific">Telmatobacter sp. DSM 110680</name>
    <dbReference type="NCBI Taxonomy" id="3036704"/>
    <lineage>
        <taxon>Bacteria</taxon>
        <taxon>Pseudomonadati</taxon>
        <taxon>Acidobacteriota</taxon>
        <taxon>Terriglobia</taxon>
        <taxon>Terriglobales</taxon>
        <taxon>Acidobacteriaceae</taxon>
        <taxon>Telmatobacter</taxon>
    </lineage>
</organism>
<evidence type="ECO:0000256" key="1">
    <source>
        <dbReference type="ARBA" id="ARBA00001947"/>
    </source>
</evidence>
<comment type="cofactor">
    <cofactor evidence="1 11">
        <name>Zn(2+)</name>
        <dbReference type="ChEBI" id="CHEBI:29105"/>
    </cofactor>
</comment>
<keyword evidence="7 11" id="KW-0862">Zinc</keyword>
<dbReference type="InterPro" id="IPR041489">
    <property type="entry name" value="PDZ_6"/>
</dbReference>
<dbReference type="InterPro" id="IPR036034">
    <property type="entry name" value="PDZ_sf"/>
</dbReference>
<dbReference type="EMBL" id="CP121196">
    <property type="protein sequence ID" value="XBH17484.1"/>
    <property type="molecule type" value="Genomic_DNA"/>
</dbReference>
<evidence type="ECO:0000256" key="5">
    <source>
        <dbReference type="ARBA" id="ARBA00022692"/>
    </source>
</evidence>
<dbReference type="GO" id="GO:0006508">
    <property type="term" value="P:proteolysis"/>
    <property type="evidence" value="ECO:0007669"/>
    <property type="project" value="UniProtKB-KW"/>
</dbReference>
<reference evidence="13" key="1">
    <citation type="submission" date="2023-03" db="EMBL/GenBank/DDBJ databases">
        <title>Edaphobacter sp.</title>
        <authorList>
            <person name="Huber K.J."/>
            <person name="Papendorf J."/>
            <person name="Pilke C."/>
            <person name="Bunk B."/>
            <person name="Sproeer C."/>
            <person name="Pester M."/>
        </authorList>
    </citation>
    <scope>NUCLEOTIDE SEQUENCE</scope>
    <source>
        <strain evidence="13">DSM 110680</strain>
    </source>
</reference>
<keyword evidence="5 11" id="KW-0812">Transmembrane</keyword>
<dbReference type="InterPro" id="IPR001478">
    <property type="entry name" value="PDZ"/>
</dbReference>
<feature type="transmembrane region" description="Helical" evidence="11">
    <location>
        <begin position="448"/>
        <end position="465"/>
    </location>
</feature>
<dbReference type="EC" id="3.4.24.-" evidence="11"/>
<evidence type="ECO:0000256" key="11">
    <source>
        <dbReference type="RuleBase" id="RU362031"/>
    </source>
</evidence>
<evidence type="ECO:0000256" key="2">
    <source>
        <dbReference type="ARBA" id="ARBA00004141"/>
    </source>
</evidence>
<keyword evidence="8 11" id="KW-1133">Transmembrane helix</keyword>
<dbReference type="Pfam" id="PF17820">
    <property type="entry name" value="PDZ_6"/>
    <property type="match status" value="1"/>
</dbReference>
<evidence type="ECO:0000256" key="7">
    <source>
        <dbReference type="ARBA" id="ARBA00022833"/>
    </source>
</evidence>
<dbReference type="NCBIfam" id="TIGR00054">
    <property type="entry name" value="RIP metalloprotease RseP"/>
    <property type="match status" value="1"/>
</dbReference>
<protein>
    <recommendedName>
        <fullName evidence="11">Zinc metalloprotease</fullName>
        <ecNumber evidence="11">3.4.24.-</ecNumber>
    </recommendedName>
</protein>
<dbReference type="GO" id="GO:0046872">
    <property type="term" value="F:metal ion binding"/>
    <property type="evidence" value="ECO:0007669"/>
    <property type="project" value="UniProtKB-KW"/>
</dbReference>
<dbReference type="GO" id="GO:0016020">
    <property type="term" value="C:membrane"/>
    <property type="evidence" value="ECO:0007669"/>
    <property type="project" value="UniProtKB-SubCell"/>
</dbReference>
<dbReference type="CDD" id="cd06163">
    <property type="entry name" value="S2P-M50_PDZ_RseP-like"/>
    <property type="match status" value="1"/>
</dbReference>
<evidence type="ECO:0000313" key="13">
    <source>
        <dbReference type="EMBL" id="XBH17484.1"/>
    </source>
</evidence>
<dbReference type="GO" id="GO:0004222">
    <property type="term" value="F:metalloendopeptidase activity"/>
    <property type="evidence" value="ECO:0007669"/>
    <property type="project" value="InterPro"/>
</dbReference>
<evidence type="ECO:0000256" key="6">
    <source>
        <dbReference type="ARBA" id="ARBA00022801"/>
    </source>
</evidence>
<feature type="transmembrane region" description="Helical" evidence="11">
    <location>
        <begin position="416"/>
        <end position="436"/>
    </location>
</feature>
<evidence type="ECO:0000256" key="4">
    <source>
        <dbReference type="ARBA" id="ARBA00022670"/>
    </source>
</evidence>
<dbReference type="RefSeq" id="WP_348262709.1">
    <property type="nucleotide sequence ID" value="NZ_CP121196.1"/>
</dbReference>
<keyword evidence="6 11" id="KW-0378">Hydrolase</keyword>
<dbReference type="PROSITE" id="PS50106">
    <property type="entry name" value="PDZ"/>
    <property type="match status" value="1"/>
</dbReference>
<comment type="subcellular location">
    <subcellularLocation>
        <location evidence="2">Membrane</location>
        <topology evidence="2">Multi-pass membrane protein</topology>
    </subcellularLocation>
</comment>
<dbReference type="SMART" id="SM00228">
    <property type="entry name" value="PDZ"/>
    <property type="match status" value="2"/>
</dbReference>
<proteinExistence type="inferred from homology"/>
<feature type="domain" description="PDZ" evidence="12">
    <location>
        <begin position="227"/>
        <end position="276"/>
    </location>
</feature>
<dbReference type="Gene3D" id="2.30.42.10">
    <property type="match status" value="2"/>
</dbReference>
<evidence type="ECO:0000256" key="3">
    <source>
        <dbReference type="ARBA" id="ARBA00007931"/>
    </source>
</evidence>
<dbReference type="CDD" id="cd23081">
    <property type="entry name" value="cpPDZ_EcRseP-like"/>
    <property type="match status" value="1"/>
</dbReference>
<gene>
    <name evidence="13" type="primary">rseP</name>
    <name evidence="13" type="ORF">P8935_23325</name>
</gene>
<keyword evidence="4" id="KW-0645">Protease</keyword>
<evidence type="ECO:0000256" key="8">
    <source>
        <dbReference type="ARBA" id="ARBA00022989"/>
    </source>
</evidence>
<dbReference type="Pfam" id="PF02163">
    <property type="entry name" value="Peptidase_M50"/>
    <property type="match status" value="1"/>
</dbReference>
<dbReference type="PANTHER" id="PTHR42837">
    <property type="entry name" value="REGULATOR OF SIGMA-E PROTEASE RSEP"/>
    <property type="match status" value="1"/>
</dbReference>
<name>A0AAU7DJG0_9BACT</name>
<keyword evidence="9 11" id="KW-0482">Metalloprotease</keyword>
<dbReference type="InterPro" id="IPR004387">
    <property type="entry name" value="Pept_M50_Zn"/>
</dbReference>
<dbReference type="SUPFAM" id="SSF50156">
    <property type="entry name" value="PDZ domain-like"/>
    <property type="match status" value="2"/>
</dbReference>
<comment type="similarity">
    <text evidence="3 11">Belongs to the peptidase M50B family.</text>
</comment>
<dbReference type="PANTHER" id="PTHR42837:SF2">
    <property type="entry name" value="MEMBRANE METALLOPROTEASE ARASP2, CHLOROPLASTIC-RELATED"/>
    <property type="match status" value="1"/>
</dbReference>